<evidence type="ECO:0000259" key="14">
    <source>
        <dbReference type="Pfam" id="PF00501"/>
    </source>
</evidence>
<name>A0A0B2V061_TOXCA</name>
<dbReference type="InterPro" id="IPR020845">
    <property type="entry name" value="AMP-binding_CS"/>
</dbReference>
<evidence type="ECO:0000256" key="12">
    <source>
        <dbReference type="ARBA" id="ARBA00049139"/>
    </source>
</evidence>
<evidence type="ECO:0000256" key="5">
    <source>
        <dbReference type="ARBA" id="ARBA00022840"/>
    </source>
</evidence>
<evidence type="ECO:0000256" key="3">
    <source>
        <dbReference type="ARBA" id="ARBA00022741"/>
    </source>
</evidence>
<dbReference type="Proteomes" id="UP000031036">
    <property type="component" value="Unassembled WGS sequence"/>
</dbReference>
<dbReference type="EC" id="6.2.1.3" evidence="13"/>
<dbReference type="CDD" id="cd05927">
    <property type="entry name" value="LC-FACS_euk"/>
    <property type="match status" value="1"/>
</dbReference>
<feature type="non-terminal residue" evidence="15">
    <location>
        <position position="1"/>
    </location>
</feature>
<comment type="catalytic activity">
    <reaction evidence="11">
        <text>(E)-hexadec-2-enoate + ATP + CoA = (2E)-hexadecenoyl-CoA + AMP + diphosphate</text>
        <dbReference type="Rhea" id="RHEA:36139"/>
        <dbReference type="ChEBI" id="CHEBI:30616"/>
        <dbReference type="ChEBI" id="CHEBI:33019"/>
        <dbReference type="ChEBI" id="CHEBI:57287"/>
        <dbReference type="ChEBI" id="CHEBI:61526"/>
        <dbReference type="ChEBI" id="CHEBI:72745"/>
        <dbReference type="ChEBI" id="CHEBI:456215"/>
    </reaction>
    <physiologicalReaction direction="left-to-right" evidence="11">
        <dbReference type="Rhea" id="RHEA:36140"/>
    </physiologicalReaction>
</comment>
<comment type="similarity">
    <text evidence="1 13">Belongs to the ATP-dependent AMP-binding enzyme family.</text>
</comment>
<keyword evidence="3 13" id="KW-0547">Nucleotide-binding</keyword>
<reference evidence="15 16" key="1">
    <citation type="submission" date="2014-11" db="EMBL/GenBank/DDBJ databases">
        <title>Genetic blueprint of the zoonotic pathogen Toxocara canis.</title>
        <authorList>
            <person name="Zhu X.-Q."/>
            <person name="Korhonen P.K."/>
            <person name="Cai H."/>
            <person name="Young N.D."/>
            <person name="Nejsum P."/>
            <person name="von Samson-Himmelstjerna G."/>
            <person name="Boag P.R."/>
            <person name="Tan P."/>
            <person name="Li Q."/>
            <person name="Min J."/>
            <person name="Yang Y."/>
            <person name="Wang X."/>
            <person name="Fang X."/>
            <person name="Hall R.S."/>
            <person name="Hofmann A."/>
            <person name="Sternberg P.W."/>
            <person name="Jex A.R."/>
            <person name="Gasser R.B."/>
        </authorList>
    </citation>
    <scope>NUCLEOTIDE SEQUENCE [LARGE SCALE GENOMIC DNA]</scope>
    <source>
        <strain evidence="15">PN_DK_2014</strain>
    </source>
</reference>
<evidence type="ECO:0000256" key="4">
    <source>
        <dbReference type="ARBA" id="ARBA00022832"/>
    </source>
</evidence>
<evidence type="ECO:0000256" key="11">
    <source>
        <dbReference type="ARBA" id="ARBA00024565"/>
    </source>
</evidence>
<dbReference type="EMBL" id="JPKZ01002781">
    <property type="protein sequence ID" value="KHN75133.1"/>
    <property type="molecule type" value="Genomic_DNA"/>
</dbReference>
<keyword evidence="2 13" id="KW-0436">Ligase</keyword>
<dbReference type="OMA" id="SHVYGLM"/>
<comment type="catalytic activity">
    <reaction evidence="8">
        <text>12-hydroxy-(5Z,8Z,10E,14Z)-eicosatetraenoate + ATP + CoA = 12-hydroxy-(5Z,8Z,10E,14Z)-eicosatetraenoyl-CoA + AMP + diphosphate</text>
        <dbReference type="Rhea" id="RHEA:52112"/>
        <dbReference type="ChEBI" id="CHEBI:30616"/>
        <dbReference type="ChEBI" id="CHEBI:33019"/>
        <dbReference type="ChEBI" id="CHEBI:57287"/>
        <dbReference type="ChEBI" id="CHEBI:90718"/>
        <dbReference type="ChEBI" id="CHEBI:136408"/>
        <dbReference type="ChEBI" id="CHEBI:456215"/>
    </reaction>
    <physiologicalReaction direction="left-to-right" evidence="8">
        <dbReference type="Rhea" id="RHEA:52113"/>
    </physiologicalReaction>
</comment>
<evidence type="ECO:0000256" key="13">
    <source>
        <dbReference type="RuleBase" id="RU369030"/>
    </source>
</evidence>
<comment type="caution">
    <text evidence="15">The sequence shown here is derived from an EMBL/GenBank/DDBJ whole genome shotgun (WGS) entry which is preliminary data.</text>
</comment>
<protein>
    <recommendedName>
        <fullName evidence="13">Long-chain-fatty-acid--CoA ligase</fullName>
        <ecNumber evidence="13">6.2.1.3</ecNumber>
    </recommendedName>
</protein>
<dbReference type="Gene3D" id="3.40.50.12780">
    <property type="entry name" value="N-terminal domain of ligase-like"/>
    <property type="match status" value="1"/>
</dbReference>
<keyword evidence="5 13" id="KW-0067">ATP-binding</keyword>
<dbReference type="GO" id="GO:0016020">
    <property type="term" value="C:membrane"/>
    <property type="evidence" value="ECO:0007669"/>
    <property type="project" value="TreeGrafter"/>
</dbReference>
<proteinExistence type="inferred from homology"/>
<dbReference type="PANTHER" id="PTHR43272">
    <property type="entry name" value="LONG-CHAIN-FATTY-ACID--COA LIGASE"/>
    <property type="match status" value="1"/>
</dbReference>
<evidence type="ECO:0000256" key="2">
    <source>
        <dbReference type="ARBA" id="ARBA00022598"/>
    </source>
</evidence>
<comment type="catalytic activity">
    <reaction evidence="6">
        <text>5-hydroxy-(6E,8Z,11Z,14Z)-eicosatetraenoate + ATP + CoA = 5-hydroxy-(6E,8Z,11Z,14Z)-eicosatetraenoyl-CoA + AMP + diphosphate</text>
        <dbReference type="Rhea" id="RHEA:52108"/>
        <dbReference type="ChEBI" id="CHEBI:30616"/>
        <dbReference type="ChEBI" id="CHEBI:33019"/>
        <dbReference type="ChEBI" id="CHEBI:57287"/>
        <dbReference type="ChEBI" id="CHEBI:65341"/>
        <dbReference type="ChEBI" id="CHEBI:136407"/>
        <dbReference type="ChEBI" id="CHEBI:456215"/>
    </reaction>
    <physiologicalReaction direction="left-to-right" evidence="6">
        <dbReference type="Rhea" id="RHEA:52109"/>
    </physiologicalReaction>
</comment>
<keyword evidence="13" id="KW-0443">Lipid metabolism</keyword>
<dbReference type="InterPro" id="IPR000873">
    <property type="entry name" value="AMP-dep_synth/lig_dom"/>
</dbReference>
<dbReference type="AlphaFoldDB" id="A0A0B2V061"/>
<evidence type="ECO:0000313" key="16">
    <source>
        <dbReference type="Proteomes" id="UP000031036"/>
    </source>
</evidence>
<dbReference type="PROSITE" id="PS00455">
    <property type="entry name" value="AMP_BINDING"/>
    <property type="match status" value="1"/>
</dbReference>
<dbReference type="OrthoDB" id="1700726at2759"/>
<comment type="catalytic activity">
    <reaction evidence="12">
        <text>hexadecanoate + ATP + CoA = hexadecanoyl-CoA + AMP + diphosphate</text>
        <dbReference type="Rhea" id="RHEA:30751"/>
        <dbReference type="ChEBI" id="CHEBI:7896"/>
        <dbReference type="ChEBI" id="CHEBI:30616"/>
        <dbReference type="ChEBI" id="CHEBI:33019"/>
        <dbReference type="ChEBI" id="CHEBI:57287"/>
        <dbReference type="ChEBI" id="CHEBI:57379"/>
        <dbReference type="ChEBI" id="CHEBI:456215"/>
    </reaction>
    <physiologicalReaction direction="left-to-right" evidence="12">
        <dbReference type="Rhea" id="RHEA:30752"/>
    </physiologicalReaction>
</comment>
<keyword evidence="16" id="KW-1185">Reference proteome</keyword>
<evidence type="ECO:0000256" key="9">
    <source>
        <dbReference type="ARBA" id="ARBA00024532"/>
    </source>
</evidence>
<dbReference type="GO" id="GO:0005783">
    <property type="term" value="C:endoplasmic reticulum"/>
    <property type="evidence" value="ECO:0007669"/>
    <property type="project" value="TreeGrafter"/>
</dbReference>
<dbReference type="GO" id="GO:0005524">
    <property type="term" value="F:ATP binding"/>
    <property type="evidence" value="ECO:0007669"/>
    <property type="project" value="UniProtKB-KW"/>
</dbReference>
<dbReference type="GO" id="GO:0047676">
    <property type="term" value="F:arachidonate-CoA ligase activity"/>
    <property type="evidence" value="ECO:0007669"/>
    <property type="project" value="UniProtKB-EC"/>
</dbReference>
<dbReference type="Pfam" id="PF00501">
    <property type="entry name" value="AMP-binding"/>
    <property type="match status" value="1"/>
</dbReference>
<dbReference type="STRING" id="6265.A0A0B2V061"/>
<gene>
    <name evidence="15" type="primary">ACSL5</name>
    <name evidence="15" type="ORF">Tcan_09362</name>
</gene>
<evidence type="ECO:0000256" key="1">
    <source>
        <dbReference type="ARBA" id="ARBA00006432"/>
    </source>
</evidence>
<evidence type="ECO:0000313" key="15">
    <source>
        <dbReference type="EMBL" id="KHN75133.1"/>
    </source>
</evidence>
<sequence>AALMVGTMGYWWMTNRPYRKLIPLCNINSQTRQLSDGSRIAACLDGDQLVPYMYDDARTLYEAVRRGLRVSNNGPMLGYRKKQSDGSEPYVWLTYKEVLDRARDFAYGLLDIGLMAGQKTLIGIYAKNRVEWLIAEQGTYNNSSVLVPLYETLGPDACTFIINQSEMSVVVCDTETKAAGLLNKRYNSPTLKYLIIMEEYSNVFREAAERESVYVYRFADIEERGRKLVKKPALQPPSPEDLCTICYTSGTTGAPKGVMLTHGNVIASATALSFVKNVDFCNTDVVISFLPLAHMFERVLECATFQSGARVGFYRGDIRALPDDIRELRPTVVPLVPRVLNRIHDKVMCDVSKSFIKKAIFDFALAYKTREVQSGIVRNDGLLDNLVFRKIREAMGGRVKLMVTGSAPLAENVMRFARAAMGCVVIEGYGQTECVAASTLSLEADITAGHVGIPCICNAIKLVDVPELEYYTKDMMGEVCIRGYNVFKGYYKNDQMTRETLDEDGWLHTGDIGRWTSNGTLKIIDRKKHIFKLSQGEYVAPEKIEGIYARSKFVAQSFVHGESLKTCLVGVVVPDAEVLERVAANQLGLKGVELKDLCSNKAVHKLILDDITAVGKNAGLFPFEQVKDIYLSSEAFSVENDLLTPTLKSKRPKLREYFAAQLQRAIDMSSVESSSAKSLDPCTIASGLLRGKRFCHYNLQPAVAQEYGILKDSYKRLFISSSVLRVRYMFRLIAAEQKLGVDGDYDVKPVRRPSGGLQGAKWDSVVYFLTKAGAEIKPNYDYSLTSIHYAAMMVSIGAVRELVEANCDVDEVLPSSKSVLIAIKNAFADDDEKLSFALPLHDGGANGFICEKDETNCIVFAAQVN</sequence>
<dbReference type="InterPro" id="IPR045311">
    <property type="entry name" value="LC-FACS_euk"/>
</dbReference>
<comment type="catalytic activity">
    <reaction evidence="7">
        <text>a long-chain fatty acid + ATP + CoA = a long-chain fatty acyl-CoA + AMP + diphosphate</text>
        <dbReference type="Rhea" id="RHEA:15421"/>
        <dbReference type="ChEBI" id="CHEBI:30616"/>
        <dbReference type="ChEBI" id="CHEBI:33019"/>
        <dbReference type="ChEBI" id="CHEBI:57287"/>
        <dbReference type="ChEBI" id="CHEBI:57560"/>
        <dbReference type="ChEBI" id="CHEBI:83139"/>
        <dbReference type="ChEBI" id="CHEBI:456215"/>
        <dbReference type="EC" id="6.2.1.3"/>
    </reaction>
    <physiologicalReaction direction="left-to-right" evidence="7">
        <dbReference type="Rhea" id="RHEA:15422"/>
    </physiologicalReaction>
</comment>
<comment type="catalytic activity">
    <reaction evidence="9">
        <text>15-hydroxy-(5Z,8Z,11Z,13E)-eicosatetraenoate + ATP + CoA = 15-hydroxy-(5Z,8Z,11Z,13E)-eicosatetraenoyl-CoA + AMP + diphosphate</text>
        <dbReference type="Rhea" id="RHEA:52116"/>
        <dbReference type="ChEBI" id="CHEBI:30616"/>
        <dbReference type="ChEBI" id="CHEBI:33019"/>
        <dbReference type="ChEBI" id="CHEBI:57287"/>
        <dbReference type="ChEBI" id="CHEBI:78832"/>
        <dbReference type="ChEBI" id="CHEBI:136409"/>
        <dbReference type="ChEBI" id="CHEBI:456215"/>
    </reaction>
    <physiologicalReaction direction="left-to-right" evidence="9">
        <dbReference type="Rhea" id="RHEA:52117"/>
    </physiologicalReaction>
</comment>
<comment type="catalytic activity">
    <reaction evidence="10">
        <text>(5Z,8Z,11Z,14Z)-eicosatetraenoate + ATP + CoA = (5Z,8Z,11Z,14Z)-eicosatetraenoyl-CoA + AMP + diphosphate</text>
        <dbReference type="Rhea" id="RHEA:19713"/>
        <dbReference type="ChEBI" id="CHEBI:30616"/>
        <dbReference type="ChEBI" id="CHEBI:32395"/>
        <dbReference type="ChEBI" id="CHEBI:33019"/>
        <dbReference type="ChEBI" id="CHEBI:57287"/>
        <dbReference type="ChEBI" id="CHEBI:57368"/>
        <dbReference type="ChEBI" id="CHEBI:456215"/>
        <dbReference type="EC" id="6.2.1.15"/>
    </reaction>
    <physiologicalReaction direction="left-to-right" evidence="10">
        <dbReference type="Rhea" id="RHEA:19714"/>
    </physiologicalReaction>
</comment>
<dbReference type="PANTHER" id="PTHR43272:SF107">
    <property type="entry name" value="LONG-CHAIN-FATTY-ACID--COA LIGASE 5"/>
    <property type="match status" value="1"/>
</dbReference>
<dbReference type="SUPFAM" id="SSF56801">
    <property type="entry name" value="Acetyl-CoA synthetase-like"/>
    <property type="match status" value="1"/>
</dbReference>
<evidence type="ECO:0000256" key="6">
    <source>
        <dbReference type="ARBA" id="ARBA00024469"/>
    </source>
</evidence>
<accession>A0A0B2V061</accession>
<evidence type="ECO:0000256" key="10">
    <source>
        <dbReference type="ARBA" id="ARBA00024548"/>
    </source>
</evidence>
<comment type="function">
    <text evidence="13">Catalyzes the conversion of long-chain fatty acids to their active form acyl-CoAs for both synthesis of cellular lipids, and degradation via beta-oxidation.</text>
</comment>
<organism evidence="15 16">
    <name type="scientific">Toxocara canis</name>
    <name type="common">Canine roundworm</name>
    <dbReference type="NCBI Taxonomy" id="6265"/>
    <lineage>
        <taxon>Eukaryota</taxon>
        <taxon>Metazoa</taxon>
        <taxon>Ecdysozoa</taxon>
        <taxon>Nematoda</taxon>
        <taxon>Chromadorea</taxon>
        <taxon>Rhabditida</taxon>
        <taxon>Spirurina</taxon>
        <taxon>Ascaridomorpha</taxon>
        <taxon>Ascaridoidea</taxon>
        <taxon>Toxocaridae</taxon>
        <taxon>Toxocara</taxon>
    </lineage>
</organism>
<evidence type="ECO:0000256" key="7">
    <source>
        <dbReference type="ARBA" id="ARBA00024484"/>
    </source>
</evidence>
<dbReference type="InterPro" id="IPR042099">
    <property type="entry name" value="ANL_N_sf"/>
</dbReference>
<feature type="domain" description="AMP-dependent synthetase/ligase" evidence="14">
    <location>
        <begin position="89"/>
        <end position="491"/>
    </location>
</feature>
<keyword evidence="4 13" id="KW-0276">Fatty acid metabolism</keyword>
<evidence type="ECO:0000256" key="8">
    <source>
        <dbReference type="ARBA" id="ARBA00024495"/>
    </source>
</evidence>